<dbReference type="Pfam" id="PF02617">
    <property type="entry name" value="ClpS"/>
    <property type="match status" value="1"/>
</dbReference>
<dbReference type="SUPFAM" id="SSF54736">
    <property type="entry name" value="ClpS-like"/>
    <property type="match status" value="1"/>
</dbReference>
<dbReference type="EMBL" id="FTOJ01000010">
    <property type="protein sequence ID" value="SIT04622.1"/>
    <property type="molecule type" value="Genomic_DNA"/>
</dbReference>
<dbReference type="RefSeq" id="WP_076452638.1">
    <property type="nucleotide sequence ID" value="NZ_FTOJ01000010.1"/>
</dbReference>
<protein>
    <submittedName>
        <fullName evidence="3">ATP-dependent Clp protease adaptor protein ClpS</fullName>
    </submittedName>
    <submittedName>
        <fullName evidence="2">Clp protease ClpS</fullName>
    </submittedName>
</protein>
<reference evidence="3" key="2">
    <citation type="submission" date="2017-01" db="EMBL/GenBank/DDBJ databases">
        <authorList>
            <person name="Mah S.A."/>
            <person name="Swanson W.J."/>
            <person name="Moy G.W."/>
            <person name="Vacquier V.D."/>
        </authorList>
    </citation>
    <scope>NUCLEOTIDE SEQUENCE [LARGE SCALE GENOMIC DNA]</scope>
    <source>
        <strain evidence="3">DSM 21068</strain>
    </source>
</reference>
<evidence type="ECO:0000313" key="4">
    <source>
        <dbReference type="Proteomes" id="UP000186246"/>
    </source>
</evidence>
<dbReference type="OrthoDB" id="598046at2"/>
<feature type="domain" description="Adaptor protein ClpS core" evidence="1">
    <location>
        <begin position="29"/>
        <end position="93"/>
    </location>
</feature>
<keyword evidence="3" id="KW-0645">Protease</keyword>
<dbReference type="STRING" id="551459.SAMN05421796_11097"/>
<organism evidence="3 4">
    <name type="scientific">Chryseobacterium piscicola</name>
    <dbReference type="NCBI Taxonomy" id="551459"/>
    <lineage>
        <taxon>Bacteria</taxon>
        <taxon>Pseudomonadati</taxon>
        <taxon>Bacteroidota</taxon>
        <taxon>Flavobacteriia</taxon>
        <taxon>Flavobacteriales</taxon>
        <taxon>Weeksellaceae</taxon>
        <taxon>Chryseobacterium group</taxon>
        <taxon>Chryseobacterium</taxon>
    </lineage>
</organism>
<proteinExistence type="predicted"/>
<evidence type="ECO:0000313" key="3">
    <source>
        <dbReference type="EMBL" id="SIT04622.1"/>
    </source>
</evidence>
<dbReference type="Gene3D" id="3.30.1390.10">
    <property type="match status" value="1"/>
</dbReference>
<reference evidence="4" key="3">
    <citation type="submission" date="2017-01" db="EMBL/GenBank/DDBJ databases">
        <authorList>
            <person name="Varghese N."/>
            <person name="Submissions S."/>
        </authorList>
    </citation>
    <scope>NUCLEOTIDE SEQUENCE [LARGE SCALE GENOMIC DNA]</scope>
    <source>
        <strain evidence="4">DSM 21068</strain>
    </source>
</reference>
<dbReference type="AlphaFoldDB" id="A0A1N7P211"/>
<reference evidence="2 5" key="1">
    <citation type="submission" date="2016-11" db="EMBL/GenBank/DDBJ databases">
        <title>Whole genomes of Flavobacteriaceae.</title>
        <authorList>
            <person name="Stine C."/>
            <person name="Li C."/>
            <person name="Tadesse D."/>
        </authorList>
    </citation>
    <scope>NUCLEOTIDE SEQUENCE [LARGE SCALE GENOMIC DNA]</scope>
    <source>
        <strain evidence="2 5">DSM 21068</strain>
    </source>
</reference>
<gene>
    <name evidence="2" type="ORF">B0A70_10060</name>
    <name evidence="3" type="ORF">SAMN05421796_11097</name>
</gene>
<dbReference type="InterPro" id="IPR003769">
    <property type="entry name" value="ClpS_core"/>
</dbReference>
<dbReference type="GO" id="GO:0030163">
    <property type="term" value="P:protein catabolic process"/>
    <property type="evidence" value="ECO:0007669"/>
    <property type="project" value="InterPro"/>
</dbReference>
<keyword evidence="5" id="KW-1185">Reference proteome</keyword>
<evidence type="ECO:0000313" key="5">
    <source>
        <dbReference type="Proteomes" id="UP000238314"/>
    </source>
</evidence>
<evidence type="ECO:0000313" key="2">
    <source>
        <dbReference type="EMBL" id="PQA92720.1"/>
    </source>
</evidence>
<sequence>MPFNHNIKNYENPKRQYEEDVLVLENIDEVYKLVLHDDDIHTFDYVIDALIIACKHSPEQAEQCTMLVHFKGKCTVKTGSMDVLKPMHEKLISKQLTSEIV</sequence>
<evidence type="ECO:0000259" key="1">
    <source>
        <dbReference type="Pfam" id="PF02617"/>
    </source>
</evidence>
<dbReference type="Proteomes" id="UP000186246">
    <property type="component" value="Unassembled WGS sequence"/>
</dbReference>
<keyword evidence="3" id="KW-0378">Hydrolase</keyword>
<name>A0A1N7P211_9FLAO</name>
<dbReference type="InterPro" id="IPR014719">
    <property type="entry name" value="Ribosomal_bL12_C/ClpS-like"/>
</dbReference>
<dbReference type="GO" id="GO:0006508">
    <property type="term" value="P:proteolysis"/>
    <property type="evidence" value="ECO:0007669"/>
    <property type="project" value="UniProtKB-KW"/>
</dbReference>
<accession>A0A1N7P211</accession>
<dbReference type="GO" id="GO:0008233">
    <property type="term" value="F:peptidase activity"/>
    <property type="evidence" value="ECO:0007669"/>
    <property type="project" value="UniProtKB-KW"/>
</dbReference>
<dbReference type="Proteomes" id="UP000238314">
    <property type="component" value="Unassembled WGS sequence"/>
</dbReference>
<dbReference type="EMBL" id="MUGO01000014">
    <property type="protein sequence ID" value="PQA92720.1"/>
    <property type="molecule type" value="Genomic_DNA"/>
</dbReference>